<feature type="domain" description="SAF" evidence="1">
    <location>
        <begin position="20"/>
        <end position="82"/>
    </location>
</feature>
<dbReference type="InterPro" id="IPR013974">
    <property type="entry name" value="SAF"/>
</dbReference>
<keyword evidence="3" id="KW-1185">Reference proteome</keyword>
<proteinExistence type="predicted"/>
<dbReference type="SMART" id="SM00858">
    <property type="entry name" value="SAF"/>
    <property type="match status" value="1"/>
</dbReference>
<dbReference type="Proteomes" id="UP000609874">
    <property type="component" value="Unassembled WGS sequence"/>
</dbReference>
<protein>
    <submittedName>
        <fullName evidence="2">Flp pilus assembly protein CpaB</fullName>
    </submittedName>
</protein>
<dbReference type="Pfam" id="PF16976">
    <property type="entry name" value="RcpC"/>
    <property type="match status" value="1"/>
</dbReference>
<dbReference type="RefSeq" id="WP_191807569.1">
    <property type="nucleotide sequence ID" value="NZ_JACSQD010000003.1"/>
</dbReference>
<dbReference type="CDD" id="cd11614">
    <property type="entry name" value="SAF_CpaB_FlgA_like"/>
    <property type="match status" value="1"/>
</dbReference>
<dbReference type="Pfam" id="PF08666">
    <property type="entry name" value="SAF"/>
    <property type="match status" value="1"/>
</dbReference>
<evidence type="ECO:0000259" key="1">
    <source>
        <dbReference type="SMART" id="SM00858"/>
    </source>
</evidence>
<dbReference type="Gene3D" id="3.90.1210.10">
    <property type="entry name" value="Antifreeze-like/N-acetylneuraminic acid synthase C-terminal domain"/>
    <property type="match status" value="1"/>
</dbReference>
<evidence type="ECO:0000313" key="3">
    <source>
        <dbReference type="Proteomes" id="UP000609874"/>
    </source>
</evidence>
<dbReference type="InterPro" id="IPR017592">
    <property type="entry name" value="Pilus_assmbl_Flp-typ_CpaB"/>
</dbReference>
<gene>
    <name evidence="2" type="primary">cpaB</name>
    <name evidence="2" type="ORF">H9639_08020</name>
</gene>
<dbReference type="EMBL" id="JACSQD010000003">
    <property type="protein sequence ID" value="MBD7995239.1"/>
    <property type="molecule type" value="Genomic_DNA"/>
</dbReference>
<accession>A0ABR8URQ9</accession>
<dbReference type="NCBIfam" id="TIGR03177">
    <property type="entry name" value="pilus_cpaB"/>
    <property type="match status" value="1"/>
</dbReference>
<reference evidence="2 3" key="1">
    <citation type="submission" date="2020-08" db="EMBL/GenBank/DDBJ databases">
        <title>A Genomic Blueprint of the Chicken Gut Microbiome.</title>
        <authorList>
            <person name="Gilroy R."/>
            <person name="Ravi A."/>
            <person name="Getino M."/>
            <person name="Pursley I."/>
            <person name="Horton D.L."/>
            <person name="Alikhan N.-F."/>
            <person name="Baker D."/>
            <person name="Gharbi K."/>
            <person name="Hall N."/>
            <person name="Watson M."/>
            <person name="Adriaenssens E.M."/>
            <person name="Foster-Nyarko E."/>
            <person name="Jarju S."/>
            <person name="Secka A."/>
            <person name="Antonio M."/>
            <person name="Oren A."/>
            <person name="Chaudhuri R."/>
            <person name="La Ragione R.M."/>
            <person name="Hildebrand F."/>
            <person name="Pallen M.J."/>
        </authorList>
    </citation>
    <scope>NUCLEOTIDE SEQUENCE [LARGE SCALE GENOMIC DNA]</scope>
    <source>
        <strain evidence="2 3">Sa2CUA1</strain>
    </source>
</reference>
<dbReference type="InterPro" id="IPR031571">
    <property type="entry name" value="RcpC_dom"/>
</dbReference>
<evidence type="ECO:0000313" key="2">
    <source>
        <dbReference type="EMBL" id="MBD7995239.1"/>
    </source>
</evidence>
<sequence>MSLACGTAVQAYLPPDVRTAHLVTAGADLPAGHVLTSGDLRLTAFPAAADSAGSFGDPGALAGQRLAVPLRAGSVLTDSFLVGPGLLTGAPSGTSAVPLRTADPAAAGLLSPGVLVDVMLAPEPGFNGSAEASRLAAGVPVLWIAGPAEESGGTWPGPAETDARLVVVAARGQEAAALAGASERGNLYLVISGG</sequence>
<organism evidence="2 3">
    <name type="scientific">Arthrobacter gallicola</name>
    <dbReference type="NCBI Taxonomy" id="2762225"/>
    <lineage>
        <taxon>Bacteria</taxon>
        <taxon>Bacillati</taxon>
        <taxon>Actinomycetota</taxon>
        <taxon>Actinomycetes</taxon>
        <taxon>Micrococcales</taxon>
        <taxon>Micrococcaceae</taxon>
        <taxon>Arthrobacter</taxon>
    </lineage>
</organism>
<name>A0ABR8URQ9_9MICC</name>
<comment type="caution">
    <text evidence="2">The sequence shown here is derived from an EMBL/GenBank/DDBJ whole genome shotgun (WGS) entry which is preliminary data.</text>
</comment>